<dbReference type="PaxDb" id="121845-A0A3Q0J3C8"/>
<dbReference type="AlphaFoldDB" id="A0A3Q0J3C8"/>
<organism evidence="7 8">
    <name type="scientific">Diaphorina citri</name>
    <name type="common">Asian citrus psyllid</name>
    <dbReference type="NCBI Taxonomy" id="121845"/>
    <lineage>
        <taxon>Eukaryota</taxon>
        <taxon>Metazoa</taxon>
        <taxon>Ecdysozoa</taxon>
        <taxon>Arthropoda</taxon>
        <taxon>Hexapoda</taxon>
        <taxon>Insecta</taxon>
        <taxon>Pterygota</taxon>
        <taxon>Neoptera</taxon>
        <taxon>Paraneoptera</taxon>
        <taxon>Hemiptera</taxon>
        <taxon>Sternorrhyncha</taxon>
        <taxon>Psylloidea</taxon>
        <taxon>Psyllidae</taxon>
        <taxon>Diaphorininae</taxon>
        <taxon>Diaphorina</taxon>
    </lineage>
</organism>
<evidence type="ECO:0000256" key="6">
    <source>
        <dbReference type="SAM" id="SignalP"/>
    </source>
</evidence>
<dbReference type="GeneID" id="113468606"/>
<dbReference type="Proteomes" id="UP000079169">
    <property type="component" value="Unplaced"/>
</dbReference>
<sequence>MNMLSTLIISFFLSIFQQDEADVVVIRKPKWNRLNSYVRKTVVPRHRIQPQVRHKVEPDGIYEDEYTCIPPPVIMIFISAVEIGFFLYDAMIVGDTYSLRGPMAKTLIYNPFHRAEVWRFMTYMLVHVG</sequence>
<keyword evidence="3" id="KW-0812">Transmembrane</keyword>
<comment type="similarity">
    <text evidence="2">Belongs to the peptidase S54 family.</text>
</comment>
<dbReference type="InterPro" id="IPR051739">
    <property type="entry name" value="Rhomboid_IM_Serine_Proteases"/>
</dbReference>
<dbReference type="SUPFAM" id="SSF144091">
    <property type="entry name" value="Rhomboid-like"/>
    <property type="match status" value="1"/>
</dbReference>
<feature type="chain" id="PRO_5017995477" evidence="6">
    <location>
        <begin position="22"/>
        <end position="129"/>
    </location>
</feature>
<evidence type="ECO:0000313" key="7">
    <source>
        <dbReference type="Proteomes" id="UP000079169"/>
    </source>
</evidence>
<dbReference type="PANTHER" id="PTHR45840:SF8">
    <property type="entry name" value="RHOMBOID PROTEASE"/>
    <property type="match status" value="1"/>
</dbReference>
<protein>
    <submittedName>
        <fullName evidence="8">Rhomboid-related protein 3-like</fullName>
    </submittedName>
</protein>
<dbReference type="InterPro" id="IPR035952">
    <property type="entry name" value="Rhomboid-like_sf"/>
</dbReference>
<evidence type="ECO:0000256" key="5">
    <source>
        <dbReference type="ARBA" id="ARBA00023136"/>
    </source>
</evidence>
<dbReference type="GO" id="GO:0004252">
    <property type="term" value="F:serine-type endopeptidase activity"/>
    <property type="evidence" value="ECO:0007669"/>
    <property type="project" value="TreeGrafter"/>
</dbReference>
<feature type="signal peptide" evidence="6">
    <location>
        <begin position="1"/>
        <end position="21"/>
    </location>
</feature>
<dbReference type="RefSeq" id="XP_026681458.1">
    <property type="nucleotide sequence ID" value="XM_026825657.1"/>
</dbReference>
<evidence type="ECO:0000256" key="2">
    <source>
        <dbReference type="ARBA" id="ARBA00009045"/>
    </source>
</evidence>
<proteinExistence type="inferred from homology"/>
<name>A0A3Q0J3C8_DIACI</name>
<dbReference type="STRING" id="121845.A0A3Q0J3C8"/>
<evidence type="ECO:0000256" key="3">
    <source>
        <dbReference type="ARBA" id="ARBA00022692"/>
    </source>
</evidence>
<reference evidence="8" key="1">
    <citation type="submission" date="2025-08" db="UniProtKB">
        <authorList>
            <consortium name="RefSeq"/>
        </authorList>
    </citation>
    <scope>IDENTIFICATION</scope>
</reference>
<evidence type="ECO:0000256" key="1">
    <source>
        <dbReference type="ARBA" id="ARBA00004141"/>
    </source>
</evidence>
<dbReference type="GO" id="GO:0016020">
    <property type="term" value="C:membrane"/>
    <property type="evidence" value="ECO:0007669"/>
    <property type="project" value="UniProtKB-SubCell"/>
</dbReference>
<evidence type="ECO:0000313" key="8">
    <source>
        <dbReference type="RefSeq" id="XP_026681458.1"/>
    </source>
</evidence>
<keyword evidence="7" id="KW-1185">Reference proteome</keyword>
<keyword evidence="5" id="KW-0472">Membrane</keyword>
<dbReference type="PANTHER" id="PTHR45840">
    <property type="entry name" value="RHOMBOID-RELATED PROTEIN"/>
    <property type="match status" value="1"/>
</dbReference>
<accession>A0A3Q0J3C8</accession>
<dbReference type="KEGG" id="dci:113468606"/>
<keyword evidence="4" id="KW-1133">Transmembrane helix</keyword>
<gene>
    <name evidence="8" type="primary">LOC113468606</name>
</gene>
<keyword evidence="6" id="KW-0732">Signal</keyword>
<comment type="subcellular location">
    <subcellularLocation>
        <location evidence="1">Membrane</location>
        <topology evidence="1">Multi-pass membrane protein</topology>
    </subcellularLocation>
</comment>
<evidence type="ECO:0000256" key="4">
    <source>
        <dbReference type="ARBA" id="ARBA00022989"/>
    </source>
</evidence>